<reference evidence="2 3" key="1">
    <citation type="journal article" date="2012" name="PLoS Pathog.">
        <title>Diverse lifestyles and strategies of plant pathogenesis encoded in the genomes of eighteen Dothideomycetes fungi.</title>
        <authorList>
            <person name="Ohm R.A."/>
            <person name="Feau N."/>
            <person name="Henrissat B."/>
            <person name="Schoch C.L."/>
            <person name="Horwitz B.A."/>
            <person name="Barry K.W."/>
            <person name="Condon B.J."/>
            <person name="Copeland A.C."/>
            <person name="Dhillon B."/>
            <person name="Glaser F."/>
            <person name="Hesse C.N."/>
            <person name="Kosti I."/>
            <person name="LaButti K."/>
            <person name="Lindquist E.A."/>
            <person name="Lucas S."/>
            <person name="Salamov A.A."/>
            <person name="Bradshaw R.E."/>
            <person name="Ciuffetti L."/>
            <person name="Hamelin R.C."/>
            <person name="Kema G.H.J."/>
            <person name="Lawrence C."/>
            <person name="Scott J.A."/>
            <person name="Spatafora J.W."/>
            <person name="Turgeon B.G."/>
            <person name="de Wit P.J.G.M."/>
            <person name="Zhong S."/>
            <person name="Goodwin S.B."/>
            <person name="Grigoriev I.V."/>
        </authorList>
    </citation>
    <scope>NUCLEOTIDE SEQUENCE [LARGE SCALE GENOMIC DNA]</scope>
    <source>
        <strain evidence="2 3">UAMH 10762</strain>
    </source>
</reference>
<evidence type="ECO:0000313" key="2">
    <source>
        <dbReference type="EMBL" id="EMC91975.1"/>
    </source>
</evidence>
<dbReference type="STRING" id="717646.M2N080"/>
<dbReference type="PANTHER" id="PTHR33112:SF9">
    <property type="entry name" value="HETEROKARYON INCOMPATIBILITY DOMAIN-CONTAINING PROTEIN"/>
    <property type="match status" value="1"/>
</dbReference>
<dbReference type="OMA" id="ESACETC"/>
<feature type="domain" description="Heterokaryon incompatibility" evidence="1">
    <location>
        <begin position="99"/>
        <end position="229"/>
    </location>
</feature>
<dbReference type="OrthoDB" id="2958217at2759"/>
<protein>
    <recommendedName>
        <fullName evidence="1">Heterokaryon incompatibility domain-containing protein</fullName>
    </recommendedName>
</protein>
<keyword evidence="3" id="KW-1185">Reference proteome</keyword>
<organism evidence="2 3">
    <name type="scientific">Baudoinia panamericana (strain UAMH 10762)</name>
    <name type="common">Angels' share fungus</name>
    <name type="synonym">Baudoinia compniacensis (strain UAMH 10762)</name>
    <dbReference type="NCBI Taxonomy" id="717646"/>
    <lineage>
        <taxon>Eukaryota</taxon>
        <taxon>Fungi</taxon>
        <taxon>Dikarya</taxon>
        <taxon>Ascomycota</taxon>
        <taxon>Pezizomycotina</taxon>
        <taxon>Dothideomycetes</taxon>
        <taxon>Dothideomycetidae</taxon>
        <taxon>Mycosphaerellales</taxon>
        <taxon>Teratosphaeriaceae</taxon>
        <taxon>Baudoinia</taxon>
    </lineage>
</organism>
<dbReference type="PANTHER" id="PTHR33112">
    <property type="entry name" value="DOMAIN PROTEIN, PUTATIVE-RELATED"/>
    <property type="match status" value="1"/>
</dbReference>
<accession>M2N080</accession>
<name>M2N080_BAUPA</name>
<dbReference type="RefSeq" id="XP_007680863.1">
    <property type="nucleotide sequence ID" value="XM_007682673.1"/>
</dbReference>
<dbReference type="KEGG" id="bcom:BAUCODRAFT_28186"/>
<evidence type="ECO:0000313" key="3">
    <source>
        <dbReference type="Proteomes" id="UP000011761"/>
    </source>
</evidence>
<dbReference type="Proteomes" id="UP000011761">
    <property type="component" value="Unassembled WGS sequence"/>
</dbReference>
<dbReference type="GeneID" id="19110678"/>
<dbReference type="eggNOG" id="ENOG502S8TM">
    <property type="taxonomic scope" value="Eukaryota"/>
</dbReference>
<sequence>MYDPCGKDSRGLSIHELTLGVANLSARALEDCSSGGSGMLDLAAHWLAKCRADHTQCSKVPNKSWYPTRLLDIRSEAVRLIETATEPPKGPYATLKQTKAEFLHGRPLHDFPPTHREALLAAKYLGIDYVWIDCYCILQSEDHGAAAGDKAYELSQMQHVYANSMLNIGATGAEDAYSGCSGVRYRDGGPERVRIENKIYQITDKCEKDPSMDLYKHAKLFTRGWVMQERLLAPRMLHLAGSQTFWECSETRFANARFPGGLEQTAYPSSPGYPFCLQIGNFPPSLHPLLASLESLEWNRLWRGVVERYSCLALSHVHEDKFAAIGAVAERLAKLNNDVYIAGLFKRFFCADLCWSNEFGAPRAKRWRAPSWSWASLNILQHSKNTPSYPTARIIPVAL</sequence>
<dbReference type="Pfam" id="PF06985">
    <property type="entry name" value="HET"/>
    <property type="match status" value="1"/>
</dbReference>
<proteinExistence type="predicted"/>
<gene>
    <name evidence="2" type="ORF">BAUCODRAFT_28186</name>
</gene>
<dbReference type="AlphaFoldDB" id="M2N080"/>
<dbReference type="EMBL" id="KB445563">
    <property type="protein sequence ID" value="EMC91975.1"/>
    <property type="molecule type" value="Genomic_DNA"/>
</dbReference>
<dbReference type="HOGENOM" id="CLU_002639_8_3_1"/>
<dbReference type="InterPro" id="IPR010730">
    <property type="entry name" value="HET"/>
</dbReference>
<evidence type="ECO:0000259" key="1">
    <source>
        <dbReference type="Pfam" id="PF06985"/>
    </source>
</evidence>